<dbReference type="RefSeq" id="WP_128355705.1">
    <property type="nucleotide sequence ID" value="NZ_CP022987.1"/>
</dbReference>
<dbReference type="PANTHER" id="PTHR43180:SF66">
    <property type="entry name" value="SHORT-CHAIN DEHYDROGENASE_REDUCTASE FAMILY PROTEIN"/>
    <property type="match status" value="1"/>
</dbReference>
<proteinExistence type="inferred from homology"/>
<dbReference type="GO" id="GO:0016491">
    <property type="term" value="F:oxidoreductase activity"/>
    <property type="evidence" value="ECO:0007669"/>
    <property type="project" value="UniProtKB-KW"/>
</dbReference>
<name>A0A410GEJ6_9BURK</name>
<dbReference type="SUPFAM" id="SSF51735">
    <property type="entry name" value="NAD(P)-binding Rossmann-fold domains"/>
    <property type="match status" value="1"/>
</dbReference>
<gene>
    <name evidence="3" type="ORF">CKA81_13300</name>
</gene>
<dbReference type="KEGG" id="pus:CKA81_13300"/>
<evidence type="ECO:0000256" key="2">
    <source>
        <dbReference type="ARBA" id="ARBA00023002"/>
    </source>
</evidence>
<dbReference type="Proteomes" id="UP000283474">
    <property type="component" value="Chromosome"/>
</dbReference>
<dbReference type="InterPro" id="IPR002347">
    <property type="entry name" value="SDR_fam"/>
</dbReference>
<dbReference type="Pfam" id="PF13561">
    <property type="entry name" value="adh_short_C2"/>
    <property type="match status" value="1"/>
</dbReference>
<organism evidence="3 4">
    <name type="scientific">Pollutimonas thiosulfatoxidans</name>
    <dbReference type="NCBI Taxonomy" id="2028345"/>
    <lineage>
        <taxon>Bacteria</taxon>
        <taxon>Pseudomonadati</taxon>
        <taxon>Pseudomonadota</taxon>
        <taxon>Betaproteobacteria</taxon>
        <taxon>Burkholderiales</taxon>
        <taxon>Alcaligenaceae</taxon>
        <taxon>Pollutimonas</taxon>
    </lineage>
</organism>
<evidence type="ECO:0000313" key="4">
    <source>
        <dbReference type="Proteomes" id="UP000283474"/>
    </source>
</evidence>
<keyword evidence="2" id="KW-0560">Oxidoreductase</keyword>
<evidence type="ECO:0000256" key="1">
    <source>
        <dbReference type="ARBA" id="ARBA00006484"/>
    </source>
</evidence>
<evidence type="ECO:0000313" key="3">
    <source>
        <dbReference type="EMBL" id="QAA94708.1"/>
    </source>
</evidence>
<keyword evidence="4" id="KW-1185">Reference proteome</keyword>
<sequence length="253" mass="27662">MDLTGKVVIVVGACGRLGREVVLSAWQSGATVLAADTDRDQLEEMKKQFIDRISVYVCDITSTASVQELLSFGVATYGRLDGAVNAAYPRNTSYGRHFFDVSIEDFCENVSLHLGGYFLFMQQCAKYAVDGGVKFSLVNISSVYGVISPRFDVYQGTEMTMPVEYAAIKSALQHISRYTTSYTKGSQFRVNCVSPGGIEAGQDPTFLQRYRQLSGSKGMLDSRDVVGAVRFLLSDASEYVCGQNIVVDDGFST</sequence>
<evidence type="ECO:0008006" key="5">
    <source>
        <dbReference type="Google" id="ProtNLM"/>
    </source>
</evidence>
<reference evidence="3 4" key="1">
    <citation type="submission" date="2017-08" db="EMBL/GenBank/DDBJ databases">
        <authorList>
            <person name="Park S.-J."/>
            <person name="Kim H."/>
        </authorList>
    </citation>
    <scope>NUCLEOTIDE SEQUENCE [LARGE SCALE GENOMIC DNA]</scope>
    <source>
        <strain evidence="4">ye3</strain>
    </source>
</reference>
<dbReference type="NCBIfam" id="NF006619">
    <property type="entry name" value="PRK09186.1"/>
    <property type="match status" value="1"/>
</dbReference>
<dbReference type="PANTHER" id="PTHR43180">
    <property type="entry name" value="3-OXOACYL-(ACYL-CARRIER-PROTEIN) REDUCTASE (AFU_ORTHOLOGUE AFUA_6G11210)"/>
    <property type="match status" value="1"/>
</dbReference>
<accession>A0A410GEJ6</accession>
<dbReference type="OrthoDB" id="8959163at2"/>
<protein>
    <recommendedName>
        <fullName evidence="5">Flagellin modification protein A</fullName>
    </recommendedName>
</protein>
<comment type="similarity">
    <text evidence="1">Belongs to the short-chain dehydrogenases/reductases (SDR) family.</text>
</comment>
<dbReference type="InterPro" id="IPR036291">
    <property type="entry name" value="NAD(P)-bd_dom_sf"/>
</dbReference>
<dbReference type="EMBL" id="CP022987">
    <property type="protein sequence ID" value="QAA94708.1"/>
    <property type="molecule type" value="Genomic_DNA"/>
</dbReference>
<dbReference type="PRINTS" id="PR00081">
    <property type="entry name" value="GDHRDH"/>
</dbReference>
<dbReference type="Gene3D" id="3.40.50.720">
    <property type="entry name" value="NAD(P)-binding Rossmann-like Domain"/>
    <property type="match status" value="1"/>
</dbReference>
<dbReference type="AlphaFoldDB" id="A0A410GEJ6"/>